<comment type="pathway">
    <text evidence="4">Amine and polyamine biosynthesis; spermidine biosynthesis; spermidine from putrescine: step 1/1.</text>
</comment>
<feature type="binding site" evidence="4">
    <location>
        <position position="315"/>
    </location>
    <ligand>
        <name>S-methyl-5'-thioadenosine</name>
        <dbReference type="ChEBI" id="CHEBI:17509"/>
    </ligand>
</feature>
<dbReference type="EC" id="2.5.1.16" evidence="4"/>
<keyword evidence="4" id="KW-0812">Transmembrane</keyword>
<feature type="binding site" evidence="4">
    <location>
        <position position="295"/>
    </location>
    <ligand>
        <name>spermidine</name>
        <dbReference type="ChEBI" id="CHEBI:57834"/>
    </ligand>
</feature>
<comment type="function">
    <text evidence="4">Catalyzes the irreversible transfer of a propylamine group from the amino donor S-adenosylmethioninamine (decarboxy-AdoMet) to putrescine (1,4-diaminobutane) to yield spermidine.</text>
</comment>
<comment type="subunit">
    <text evidence="4">Homodimer or homotetramer.</text>
</comment>
<dbReference type="NCBIfam" id="NF037959">
    <property type="entry name" value="MFS_SpdSyn"/>
    <property type="match status" value="1"/>
</dbReference>
<keyword evidence="4" id="KW-1133">Transmembrane helix</keyword>
<dbReference type="Proteomes" id="UP000185736">
    <property type="component" value="Unassembled WGS sequence"/>
</dbReference>
<sequence length="508" mass="55883">MTHGRIGRRENVALFTAALLAAIGGLIYELILGTAASYLLGDSVLSFSLATGITLFGMGIGSLLVNRFRAAPAVVFGVSEVLLGLIGGNSVLLLYLAFGRTRLHWVVFGGISLTIGILIGLEIPLLVRTFAAFGRRSTSELLGKVMAIDYFGSLVASLVFPLVLLPQLGLMRGAYLVGALNVLVALLVLLQVRTPRKILWAATAAVVALVGMFAAANRIERSVEALTYNDPIVYYQQTAYQKVVLTQYQDDLRLYLNGQLQFSSLDEARYHETLSASAMTSVKEPAHVLVLGGGDGLLAREILRYPSVTDVTIVDIDPDVTELARNNRLLKDLNHASLSDSRVKVVNDDAFTYVQDTQATYDVVLIDLVDPSNEKLAKLYSTEFYRNIEARLAPEGVMVTQATSTFFSPHAFSTVASTVAAAQPDRQILPFSTNVPSFGEWGFVLSTRTPQNLISQSLPKGLTYQDRKTLEFIMRTKPARTEFMEPSTLLHPRIVEVYNQDMRQWRYY</sequence>
<comment type="similarity">
    <text evidence="1 4">Belongs to the spermidine/spermine synthase family.</text>
</comment>
<protein>
    <recommendedName>
        <fullName evidence="4">Polyamine aminopropyltransferase</fullName>
    </recommendedName>
    <alternativeName>
        <fullName evidence="4">Putrescine aminopropyltransferase</fullName>
        <shortName evidence="4">PAPT</shortName>
    </alternativeName>
    <alternativeName>
        <fullName evidence="4">Spermidine synthase</fullName>
        <shortName evidence="4">SPDS</shortName>
        <shortName evidence="4">SPDSY</shortName>
        <ecNumber evidence="4">2.5.1.16</ecNumber>
    </alternativeName>
</protein>
<dbReference type="PROSITE" id="PS01330">
    <property type="entry name" value="PABS_1"/>
    <property type="match status" value="1"/>
</dbReference>
<keyword evidence="3 4" id="KW-0620">Polyamine biosynthesis</keyword>
<dbReference type="PANTHER" id="PTHR43317:SF1">
    <property type="entry name" value="THERMOSPERMINE SYNTHASE ACAULIS5"/>
    <property type="match status" value="1"/>
</dbReference>
<keyword evidence="4" id="KW-0745">Spermidine biosynthesis</keyword>
<evidence type="ECO:0000256" key="3">
    <source>
        <dbReference type="ARBA" id="ARBA00023115"/>
    </source>
</evidence>
<dbReference type="Pfam" id="PF01564">
    <property type="entry name" value="Spermine_synth"/>
    <property type="match status" value="1"/>
</dbReference>
<dbReference type="SUPFAM" id="SSF53335">
    <property type="entry name" value="S-adenosyl-L-methionine-dependent methyltransferases"/>
    <property type="match status" value="1"/>
</dbReference>
<dbReference type="AlphaFoldDB" id="A0A1Q8HXK0"/>
<accession>A0A1Q8HXK0</accession>
<feature type="active site" description="Proton acceptor" evidence="4 5">
    <location>
        <position position="367"/>
    </location>
</feature>
<dbReference type="NCBIfam" id="NF002956">
    <property type="entry name" value="PRK03612.1"/>
    <property type="match status" value="1"/>
</dbReference>
<dbReference type="PANTHER" id="PTHR43317">
    <property type="entry name" value="THERMOSPERMINE SYNTHASE ACAULIS5"/>
    <property type="match status" value="1"/>
</dbReference>
<feature type="transmembrane region" description="Helical" evidence="4">
    <location>
        <begin position="103"/>
        <end position="127"/>
    </location>
</feature>
<organism evidence="7 8">
    <name type="scientific">Actinomyces oris</name>
    <dbReference type="NCBI Taxonomy" id="544580"/>
    <lineage>
        <taxon>Bacteria</taxon>
        <taxon>Bacillati</taxon>
        <taxon>Actinomycetota</taxon>
        <taxon>Actinomycetes</taxon>
        <taxon>Actinomycetales</taxon>
        <taxon>Actinomycetaceae</taxon>
        <taxon>Actinomyces</taxon>
    </lineage>
</organism>
<comment type="subcellular location">
    <subcellularLocation>
        <location evidence="4">Cell membrane</location>
        <topology evidence="4">Multi-pass membrane protein</topology>
    </subcellularLocation>
</comment>
<feature type="transmembrane region" description="Helical" evidence="4">
    <location>
        <begin position="148"/>
        <end position="168"/>
    </location>
</feature>
<dbReference type="InterPro" id="IPR001045">
    <property type="entry name" value="Spermi_synthase"/>
</dbReference>
<comment type="caution">
    <text evidence="4">Lacks conserved residue(s) required for the propagation of feature annotation.</text>
</comment>
<gene>
    <name evidence="4" type="primary">speE</name>
    <name evidence="7" type="ORF">BKH32_12210</name>
</gene>
<evidence type="ECO:0000256" key="2">
    <source>
        <dbReference type="ARBA" id="ARBA00022679"/>
    </source>
</evidence>
<evidence type="ECO:0000256" key="4">
    <source>
        <dbReference type="HAMAP-Rule" id="MF_00198"/>
    </source>
</evidence>
<dbReference type="CDD" id="cd02440">
    <property type="entry name" value="AdoMet_MTases"/>
    <property type="match status" value="1"/>
</dbReference>
<proteinExistence type="inferred from homology"/>
<dbReference type="InterPro" id="IPR030373">
    <property type="entry name" value="PABS_CS"/>
</dbReference>
<dbReference type="GO" id="GO:0005886">
    <property type="term" value="C:plasma membrane"/>
    <property type="evidence" value="ECO:0007669"/>
    <property type="project" value="UniProtKB-SubCell"/>
</dbReference>
<reference evidence="7 8" key="1">
    <citation type="submission" date="2016-12" db="EMBL/GenBank/DDBJ databases">
        <title>Genomic comparison of strains in the 'Actinomyces naeslundii' group.</title>
        <authorList>
            <person name="Mughal S.R."/>
            <person name="Do T."/>
            <person name="Gilbert S.C."/>
            <person name="Witherden E.A."/>
            <person name="Didelot X."/>
            <person name="Beighton D."/>
        </authorList>
    </citation>
    <scope>NUCLEOTIDE SEQUENCE [LARGE SCALE GENOMIC DNA]</scope>
    <source>
        <strain evidence="7 8">S64C</strain>
    </source>
</reference>
<name>A0A1Q8HXK0_9ACTO</name>
<comment type="catalytic activity">
    <reaction evidence="4">
        <text>S-adenosyl 3-(methylsulfanyl)propylamine + putrescine = S-methyl-5'-thioadenosine + spermidine + H(+)</text>
        <dbReference type="Rhea" id="RHEA:12721"/>
        <dbReference type="ChEBI" id="CHEBI:15378"/>
        <dbReference type="ChEBI" id="CHEBI:17509"/>
        <dbReference type="ChEBI" id="CHEBI:57443"/>
        <dbReference type="ChEBI" id="CHEBI:57834"/>
        <dbReference type="ChEBI" id="CHEBI:326268"/>
        <dbReference type="EC" id="2.5.1.16"/>
    </reaction>
</comment>
<dbReference type="InterPro" id="IPR030374">
    <property type="entry name" value="PABS"/>
</dbReference>
<feature type="transmembrane region" description="Helical" evidence="4">
    <location>
        <begin position="12"/>
        <end position="32"/>
    </location>
</feature>
<keyword evidence="4" id="KW-0472">Membrane</keyword>
<dbReference type="HAMAP" id="MF_00198">
    <property type="entry name" value="Spermidine_synth"/>
    <property type="match status" value="1"/>
</dbReference>
<keyword evidence="2 4" id="KW-0808">Transferase</keyword>
<feature type="transmembrane region" description="Helical" evidence="4">
    <location>
        <begin position="174"/>
        <end position="192"/>
    </location>
</feature>
<dbReference type="EMBL" id="MSGO01000065">
    <property type="protein sequence ID" value="OLL13584.1"/>
    <property type="molecule type" value="Genomic_DNA"/>
</dbReference>
<feature type="binding site" evidence="4">
    <location>
        <position position="241"/>
    </location>
    <ligand>
        <name>S-methyl-5'-thioadenosine</name>
        <dbReference type="ChEBI" id="CHEBI:17509"/>
    </ligand>
</feature>
<dbReference type="GO" id="GO:0010487">
    <property type="term" value="F:thermospermine synthase activity"/>
    <property type="evidence" value="ECO:0007669"/>
    <property type="project" value="UniProtKB-ARBA"/>
</dbReference>
<comment type="caution">
    <text evidence="7">The sequence shown here is derived from an EMBL/GenBank/DDBJ whole genome shotgun (WGS) entry which is preliminary data.</text>
</comment>
<feature type="binding site" evidence="4">
    <location>
        <begin position="349"/>
        <end position="350"/>
    </location>
    <ligand>
        <name>S-methyl-5'-thioadenosine</name>
        <dbReference type="ChEBI" id="CHEBI:17509"/>
    </ligand>
</feature>
<dbReference type="RefSeq" id="WP_075250272.1">
    <property type="nucleotide sequence ID" value="NZ_MSGO01000065.1"/>
</dbReference>
<dbReference type="PROSITE" id="PS51006">
    <property type="entry name" value="PABS_2"/>
    <property type="match status" value="1"/>
</dbReference>
<feature type="binding site" evidence="4">
    <location>
        <position position="271"/>
    </location>
    <ligand>
        <name>spermidine</name>
        <dbReference type="ChEBI" id="CHEBI:57834"/>
    </ligand>
</feature>
<dbReference type="GO" id="GO:0004766">
    <property type="term" value="F:spermidine synthase activity"/>
    <property type="evidence" value="ECO:0007669"/>
    <property type="project" value="UniProtKB-UniRule"/>
</dbReference>
<feature type="transmembrane region" description="Helical" evidence="4">
    <location>
        <begin position="73"/>
        <end position="97"/>
    </location>
</feature>
<evidence type="ECO:0000259" key="6">
    <source>
        <dbReference type="PROSITE" id="PS51006"/>
    </source>
</evidence>
<keyword evidence="4" id="KW-1003">Cell membrane</keyword>
<feature type="transmembrane region" description="Helical" evidence="4">
    <location>
        <begin position="199"/>
        <end position="216"/>
    </location>
</feature>
<dbReference type="GO" id="GO:0008295">
    <property type="term" value="P:spermidine biosynthetic process"/>
    <property type="evidence" value="ECO:0007669"/>
    <property type="project" value="UniProtKB-UniRule"/>
</dbReference>
<evidence type="ECO:0000313" key="8">
    <source>
        <dbReference type="Proteomes" id="UP000185736"/>
    </source>
</evidence>
<dbReference type="InterPro" id="IPR029063">
    <property type="entry name" value="SAM-dependent_MTases_sf"/>
</dbReference>
<evidence type="ECO:0000256" key="1">
    <source>
        <dbReference type="ARBA" id="ARBA00007867"/>
    </source>
</evidence>
<dbReference type="Gene3D" id="3.40.50.150">
    <property type="entry name" value="Vaccinia Virus protein VP39"/>
    <property type="match status" value="1"/>
</dbReference>
<feature type="domain" description="PABS" evidence="6">
    <location>
        <begin position="210"/>
        <end position="448"/>
    </location>
</feature>
<evidence type="ECO:0000313" key="7">
    <source>
        <dbReference type="EMBL" id="OLL13584.1"/>
    </source>
</evidence>
<dbReference type="UniPathway" id="UPA00248">
    <property type="reaction ID" value="UER00314"/>
</dbReference>
<feature type="transmembrane region" description="Helical" evidence="4">
    <location>
        <begin position="44"/>
        <end position="66"/>
    </location>
</feature>
<evidence type="ECO:0000256" key="5">
    <source>
        <dbReference type="PROSITE-ProRule" id="PRU00354"/>
    </source>
</evidence>